<proteinExistence type="predicted"/>
<dbReference type="Proteomes" id="UP001515480">
    <property type="component" value="Unassembled WGS sequence"/>
</dbReference>
<feature type="compositionally biased region" description="Low complexity" evidence="1">
    <location>
        <begin position="20"/>
        <end position="29"/>
    </location>
</feature>
<sequence>MLTDDTPLWLVEAEQLLQQLELAPAQQPASHTQSPTPPEHEDNSVAQAKAPTILSRGISNVQHASASWASHSPRKPAVPRRSLSSNDLRHKLASRKDAKGTLTNSTPACEKLGEYQAPQVHKCSARQQKPTYCEEGETVAHTLRRGSYDKLSVHSTGVDVGPPGDLRYKLTALRAEKEATPAKDLRSSRAARRVNMDAGHLTSSNDSTRGKVISFTSDMSEEEIAAAAAAVLSATPRTGKGHRRRSLVDVVR</sequence>
<protein>
    <submittedName>
        <fullName evidence="2">Uncharacterized protein</fullName>
    </submittedName>
</protein>
<organism evidence="2 3">
    <name type="scientific">Prymnesium parvum</name>
    <name type="common">Toxic golden alga</name>
    <dbReference type="NCBI Taxonomy" id="97485"/>
    <lineage>
        <taxon>Eukaryota</taxon>
        <taxon>Haptista</taxon>
        <taxon>Haptophyta</taxon>
        <taxon>Prymnesiophyceae</taxon>
        <taxon>Prymnesiales</taxon>
        <taxon>Prymnesiaceae</taxon>
        <taxon>Prymnesium</taxon>
    </lineage>
</organism>
<name>A0AB34JKY5_PRYPA</name>
<comment type="caution">
    <text evidence="2">The sequence shown here is derived from an EMBL/GenBank/DDBJ whole genome shotgun (WGS) entry which is preliminary data.</text>
</comment>
<keyword evidence="3" id="KW-1185">Reference proteome</keyword>
<evidence type="ECO:0000256" key="1">
    <source>
        <dbReference type="SAM" id="MobiDB-lite"/>
    </source>
</evidence>
<evidence type="ECO:0000313" key="3">
    <source>
        <dbReference type="Proteomes" id="UP001515480"/>
    </source>
</evidence>
<evidence type="ECO:0000313" key="2">
    <source>
        <dbReference type="EMBL" id="KAL1522720.1"/>
    </source>
</evidence>
<reference evidence="2 3" key="1">
    <citation type="journal article" date="2024" name="Science">
        <title>Giant polyketide synthase enzymes in the biosynthesis of giant marine polyether toxins.</title>
        <authorList>
            <person name="Fallon T.R."/>
            <person name="Shende V.V."/>
            <person name="Wierzbicki I.H."/>
            <person name="Pendleton A.L."/>
            <person name="Watervoot N.F."/>
            <person name="Auber R.P."/>
            <person name="Gonzalez D.J."/>
            <person name="Wisecaver J.H."/>
            <person name="Moore B.S."/>
        </authorList>
    </citation>
    <scope>NUCLEOTIDE SEQUENCE [LARGE SCALE GENOMIC DNA]</scope>
    <source>
        <strain evidence="2 3">12B1</strain>
    </source>
</reference>
<feature type="compositionally biased region" description="Basic and acidic residues" evidence="1">
    <location>
        <begin position="87"/>
        <end position="99"/>
    </location>
</feature>
<dbReference type="AlphaFoldDB" id="A0AB34JKY5"/>
<gene>
    <name evidence="2" type="ORF">AB1Y20_017695</name>
</gene>
<accession>A0AB34JKY5</accession>
<feature type="region of interest" description="Disordered" evidence="1">
    <location>
        <begin position="20"/>
        <end position="104"/>
    </location>
</feature>
<dbReference type="EMBL" id="JBGBPQ010000006">
    <property type="protein sequence ID" value="KAL1522720.1"/>
    <property type="molecule type" value="Genomic_DNA"/>
</dbReference>
<feature type="compositionally biased region" description="Polar residues" evidence="1">
    <location>
        <begin position="57"/>
        <end position="70"/>
    </location>
</feature>